<dbReference type="HAMAP" id="MF_00376">
    <property type="entry name" value="Dephospho_CoA_kinase"/>
    <property type="match status" value="1"/>
</dbReference>
<dbReference type="EMBL" id="CP034412">
    <property type="protein sequence ID" value="QCY47428.1"/>
    <property type="molecule type" value="Genomic_DNA"/>
</dbReference>
<dbReference type="NCBIfam" id="NF002879">
    <property type="entry name" value="PRK03333.1"/>
    <property type="match status" value="1"/>
</dbReference>
<dbReference type="GO" id="GO:0004140">
    <property type="term" value="F:dephospho-CoA kinase activity"/>
    <property type="evidence" value="ECO:0007669"/>
    <property type="project" value="UniProtKB-UniRule"/>
</dbReference>
<dbReference type="Gene3D" id="3.40.50.300">
    <property type="entry name" value="P-loop containing nucleotide triphosphate hydrolases"/>
    <property type="match status" value="1"/>
</dbReference>
<keyword evidence="4 8" id="KW-0547">Nucleotide-binding</keyword>
<reference evidence="10 11" key="1">
    <citation type="submission" date="2018-12" db="EMBL/GenBank/DDBJ databases">
        <title>Complete Genome Sequence of Glutamicibacter creatinolyticus strain LGCM259,isolated from an abscess of a 12-year-old mare in Italy.</title>
        <authorList>
            <person name="Santos R.G."/>
            <person name="Silva A.L."/>
            <person name="Seyffert N."/>
            <person name="Castro T.L.P."/>
            <person name="Attili A.R."/>
            <person name="Rifici C."/>
            <person name="Mazzullo G."/>
            <person name="Brenig B."/>
            <person name="Venanzi F."/>
            <person name="Azevedo V."/>
        </authorList>
    </citation>
    <scope>NUCLEOTIDE SEQUENCE [LARGE SCALE GENOMIC DNA]</scope>
    <source>
        <strain evidence="10 11">LGCM 259</strain>
    </source>
</reference>
<evidence type="ECO:0000256" key="8">
    <source>
        <dbReference type="HAMAP-Rule" id="MF_00376"/>
    </source>
</evidence>
<dbReference type="AlphaFoldDB" id="A0A5B7WTT5"/>
<dbReference type="PANTHER" id="PTHR10695:SF46">
    <property type="entry name" value="BIFUNCTIONAL COENZYME A SYNTHASE-RELATED"/>
    <property type="match status" value="1"/>
</dbReference>
<dbReference type="GO" id="GO:0005737">
    <property type="term" value="C:cytoplasm"/>
    <property type="evidence" value="ECO:0007669"/>
    <property type="project" value="UniProtKB-SubCell"/>
</dbReference>
<protein>
    <recommendedName>
        <fullName evidence="8 9">Dephospho-CoA kinase</fullName>
        <ecNumber evidence="8 9">2.7.1.24</ecNumber>
    </recommendedName>
    <alternativeName>
        <fullName evidence="8">Dephosphocoenzyme A kinase</fullName>
    </alternativeName>
</protein>
<feature type="binding site" evidence="8">
    <location>
        <begin position="11"/>
        <end position="16"/>
    </location>
    <ligand>
        <name>ATP</name>
        <dbReference type="ChEBI" id="CHEBI:30616"/>
    </ligand>
</feature>
<name>A0A5B7WTT5_9MICC</name>
<evidence type="ECO:0000313" key="11">
    <source>
        <dbReference type="Proteomes" id="UP000307000"/>
    </source>
</evidence>
<dbReference type="Proteomes" id="UP000307000">
    <property type="component" value="Chromosome"/>
</dbReference>
<dbReference type="GO" id="GO:0015937">
    <property type="term" value="P:coenzyme A biosynthetic process"/>
    <property type="evidence" value="ECO:0007669"/>
    <property type="project" value="UniProtKB-UniRule"/>
</dbReference>
<evidence type="ECO:0000256" key="9">
    <source>
        <dbReference type="NCBIfam" id="TIGR00152"/>
    </source>
</evidence>
<dbReference type="NCBIfam" id="TIGR00152">
    <property type="entry name" value="dephospho-CoA kinase"/>
    <property type="match status" value="1"/>
</dbReference>
<comment type="similarity">
    <text evidence="1 8">Belongs to the CoaE family.</text>
</comment>
<keyword evidence="11" id="KW-1185">Reference proteome</keyword>
<dbReference type="CDD" id="cd02022">
    <property type="entry name" value="DPCK"/>
    <property type="match status" value="1"/>
</dbReference>
<comment type="catalytic activity">
    <reaction evidence="8">
        <text>3'-dephospho-CoA + ATP = ADP + CoA + H(+)</text>
        <dbReference type="Rhea" id="RHEA:18245"/>
        <dbReference type="ChEBI" id="CHEBI:15378"/>
        <dbReference type="ChEBI" id="CHEBI:30616"/>
        <dbReference type="ChEBI" id="CHEBI:57287"/>
        <dbReference type="ChEBI" id="CHEBI:57328"/>
        <dbReference type="ChEBI" id="CHEBI:456216"/>
        <dbReference type="EC" id="2.7.1.24"/>
    </reaction>
</comment>
<evidence type="ECO:0000256" key="5">
    <source>
        <dbReference type="ARBA" id="ARBA00022777"/>
    </source>
</evidence>
<dbReference type="RefSeq" id="WP_138177849.1">
    <property type="nucleotide sequence ID" value="NZ_CP034412.1"/>
</dbReference>
<comment type="pathway">
    <text evidence="8">Cofactor biosynthesis; coenzyme A biosynthesis; CoA from (R)-pantothenate: step 5/5.</text>
</comment>
<dbReference type="InterPro" id="IPR001977">
    <property type="entry name" value="Depp_CoAkinase"/>
</dbReference>
<evidence type="ECO:0000256" key="4">
    <source>
        <dbReference type="ARBA" id="ARBA00022741"/>
    </source>
</evidence>
<keyword evidence="2 8" id="KW-0963">Cytoplasm</keyword>
<dbReference type="PANTHER" id="PTHR10695">
    <property type="entry name" value="DEPHOSPHO-COA KINASE-RELATED"/>
    <property type="match status" value="1"/>
</dbReference>
<comment type="function">
    <text evidence="8">Catalyzes the phosphorylation of the 3'-hydroxyl group of dephosphocoenzyme A to form coenzyme A.</text>
</comment>
<evidence type="ECO:0000256" key="2">
    <source>
        <dbReference type="ARBA" id="ARBA00022490"/>
    </source>
</evidence>
<sequence>MIHVGLTGGIASGKSAVAAQLLKLGAVVIDADAIARQVVEPGTPALEQIGLAFGSQVFAEDGSLDRAALAAVVFADAGEREKLNAIVHPAVRAEAERLRAAAVADGAEVVVEDIPLLVESDQHQRFDKVLVVQAPHDERIRRMMEDRGWDRAEAVARMAAQATDEQRAAVADVVIHNDGSIEQLNEKVTRVFRNGFSA</sequence>
<keyword evidence="7 8" id="KW-0173">Coenzyme A biosynthesis</keyword>
<dbReference type="SUPFAM" id="SSF52540">
    <property type="entry name" value="P-loop containing nucleoside triphosphate hydrolases"/>
    <property type="match status" value="1"/>
</dbReference>
<evidence type="ECO:0000256" key="1">
    <source>
        <dbReference type="ARBA" id="ARBA00009018"/>
    </source>
</evidence>
<dbReference type="GO" id="GO:0005524">
    <property type="term" value="F:ATP binding"/>
    <property type="evidence" value="ECO:0007669"/>
    <property type="project" value="UniProtKB-UniRule"/>
</dbReference>
<dbReference type="PROSITE" id="PS51219">
    <property type="entry name" value="DPCK"/>
    <property type="match status" value="1"/>
</dbReference>
<dbReference type="EC" id="2.7.1.24" evidence="8 9"/>
<dbReference type="Pfam" id="PF01121">
    <property type="entry name" value="CoaE"/>
    <property type="match status" value="1"/>
</dbReference>
<evidence type="ECO:0000256" key="6">
    <source>
        <dbReference type="ARBA" id="ARBA00022840"/>
    </source>
</evidence>
<evidence type="ECO:0000256" key="7">
    <source>
        <dbReference type="ARBA" id="ARBA00022993"/>
    </source>
</evidence>
<dbReference type="KEGG" id="gcr:GcLGCM259_1704"/>
<organism evidence="10 11">
    <name type="scientific">Glutamicibacter creatinolyticus</name>
    <dbReference type="NCBI Taxonomy" id="162496"/>
    <lineage>
        <taxon>Bacteria</taxon>
        <taxon>Bacillati</taxon>
        <taxon>Actinomycetota</taxon>
        <taxon>Actinomycetes</taxon>
        <taxon>Micrococcales</taxon>
        <taxon>Micrococcaceae</taxon>
        <taxon>Glutamicibacter</taxon>
    </lineage>
</organism>
<keyword evidence="6 8" id="KW-0067">ATP-binding</keyword>
<evidence type="ECO:0000256" key="3">
    <source>
        <dbReference type="ARBA" id="ARBA00022679"/>
    </source>
</evidence>
<gene>
    <name evidence="8 10" type="primary">coaE</name>
    <name evidence="10" type="ORF">GcLGCM259_1704</name>
</gene>
<dbReference type="FunFam" id="3.40.50.300:FF:000991">
    <property type="entry name" value="Dephospho-CoA kinase"/>
    <property type="match status" value="1"/>
</dbReference>
<dbReference type="InterPro" id="IPR027417">
    <property type="entry name" value="P-loop_NTPase"/>
</dbReference>
<dbReference type="UniPathway" id="UPA00241">
    <property type="reaction ID" value="UER00356"/>
</dbReference>
<keyword evidence="3 8" id="KW-0808">Transferase</keyword>
<evidence type="ECO:0000313" key="10">
    <source>
        <dbReference type="EMBL" id="QCY47428.1"/>
    </source>
</evidence>
<accession>A0A5B7WTT5</accession>
<comment type="subcellular location">
    <subcellularLocation>
        <location evidence="8">Cytoplasm</location>
    </subcellularLocation>
</comment>
<keyword evidence="5 8" id="KW-0418">Kinase</keyword>
<proteinExistence type="inferred from homology"/>